<feature type="binding site" evidence="8">
    <location>
        <position position="254"/>
    </location>
    <ligand>
        <name>Mn(2+)</name>
        <dbReference type="ChEBI" id="CHEBI:29035"/>
        <label>2</label>
    </ligand>
</feature>
<evidence type="ECO:0000313" key="11">
    <source>
        <dbReference type="Proteomes" id="UP000671914"/>
    </source>
</evidence>
<dbReference type="AlphaFoldDB" id="A0A975FMW8"/>
<dbReference type="NCBIfam" id="NF002073">
    <property type="entry name" value="PRK00913.1-2"/>
    <property type="match status" value="1"/>
</dbReference>
<evidence type="ECO:0000256" key="8">
    <source>
        <dbReference type="HAMAP-Rule" id="MF_00181"/>
    </source>
</evidence>
<feature type="active site" evidence="8">
    <location>
        <position position="335"/>
    </location>
</feature>
<feature type="binding site" evidence="8">
    <location>
        <position position="331"/>
    </location>
    <ligand>
        <name>Mn(2+)</name>
        <dbReference type="ChEBI" id="CHEBI:29035"/>
        <label>1</label>
    </ligand>
</feature>
<dbReference type="Gene3D" id="3.40.220.10">
    <property type="entry name" value="Leucine Aminopeptidase, subunit E, domain 1"/>
    <property type="match status" value="1"/>
</dbReference>
<protein>
    <recommendedName>
        <fullName evidence="8">Probable cytosol aminopeptidase</fullName>
        <ecNumber evidence="8">3.4.11.1</ecNumber>
    </recommendedName>
    <alternativeName>
        <fullName evidence="8">Leucine aminopeptidase</fullName>
        <shortName evidence="8">LAP</shortName>
        <ecNumber evidence="8">3.4.11.10</ecNumber>
    </alternativeName>
    <alternativeName>
        <fullName evidence="8">Leucyl aminopeptidase</fullName>
    </alternativeName>
</protein>
<dbReference type="GO" id="GO:0030145">
    <property type="term" value="F:manganese ion binding"/>
    <property type="evidence" value="ECO:0007669"/>
    <property type="project" value="UniProtKB-UniRule"/>
</dbReference>
<evidence type="ECO:0000313" key="10">
    <source>
        <dbReference type="EMBL" id="QTX04812.1"/>
    </source>
</evidence>
<dbReference type="Pfam" id="PF00883">
    <property type="entry name" value="Peptidase_M17"/>
    <property type="match status" value="1"/>
</dbReference>
<dbReference type="EMBL" id="CP071696">
    <property type="protein sequence ID" value="QTX04812.1"/>
    <property type="molecule type" value="Genomic_DNA"/>
</dbReference>
<name>A0A975FMW8_9MICO</name>
<dbReference type="HAMAP" id="MF_00181">
    <property type="entry name" value="Cytosol_peptidase_M17"/>
    <property type="match status" value="1"/>
</dbReference>
<comment type="function">
    <text evidence="7 8">Presumably involved in the processing and regular turnover of intracellular proteins. Catalyzes the removal of unsubstituted N-terminal amino acids from various peptides.</text>
</comment>
<feature type="domain" description="Cytosol aminopeptidase" evidence="9">
    <location>
        <begin position="329"/>
        <end position="336"/>
    </location>
</feature>
<dbReference type="Pfam" id="PF02789">
    <property type="entry name" value="Peptidase_M17_N"/>
    <property type="match status" value="1"/>
</dbReference>
<feature type="binding site" evidence="8">
    <location>
        <position position="254"/>
    </location>
    <ligand>
        <name>Mn(2+)</name>
        <dbReference type="ChEBI" id="CHEBI:29035"/>
        <label>1</label>
    </ligand>
</feature>
<feature type="active site" evidence="8">
    <location>
        <position position="261"/>
    </location>
</feature>
<dbReference type="PRINTS" id="PR00481">
    <property type="entry name" value="LAMNOPPTDASE"/>
</dbReference>
<comment type="similarity">
    <text evidence="3 8">Belongs to the peptidase M17 family.</text>
</comment>
<keyword evidence="4 8" id="KW-0031">Aminopeptidase</keyword>
<feature type="binding site" evidence="8">
    <location>
        <position position="333"/>
    </location>
    <ligand>
        <name>Mn(2+)</name>
        <dbReference type="ChEBI" id="CHEBI:29035"/>
        <label>2</label>
    </ligand>
</feature>
<dbReference type="InterPro" id="IPR023042">
    <property type="entry name" value="Peptidase_M17_leu_NH2_pept"/>
</dbReference>
<dbReference type="EC" id="3.4.11.1" evidence="8"/>
<feature type="binding site" evidence="8">
    <location>
        <position position="333"/>
    </location>
    <ligand>
        <name>Mn(2+)</name>
        <dbReference type="ChEBI" id="CHEBI:29035"/>
        <label>1</label>
    </ligand>
</feature>
<dbReference type="Proteomes" id="UP000671914">
    <property type="component" value="Chromosome"/>
</dbReference>
<dbReference type="PANTHER" id="PTHR11963:SF23">
    <property type="entry name" value="CYTOSOL AMINOPEPTIDASE"/>
    <property type="match status" value="1"/>
</dbReference>
<keyword evidence="5 8" id="KW-0645">Protease</keyword>
<dbReference type="GO" id="GO:0005737">
    <property type="term" value="C:cytoplasm"/>
    <property type="evidence" value="ECO:0007669"/>
    <property type="project" value="UniProtKB-SubCell"/>
</dbReference>
<comment type="subcellular location">
    <subcellularLocation>
        <location evidence="8">Cytoplasm</location>
    </subcellularLocation>
</comment>
<evidence type="ECO:0000256" key="2">
    <source>
        <dbReference type="ARBA" id="ARBA00000967"/>
    </source>
</evidence>
<dbReference type="EC" id="3.4.11.10" evidence="8"/>
<dbReference type="SUPFAM" id="SSF52949">
    <property type="entry name" value="Macro domain-like"/>
    <property type="match status" value="1"/>
</dbReference>
<feature type="binding site" evidence="8">
    <location>
        <position position="272"/>
    </location>
    <ligand>
        <name>Mn(2+)</name>
        <dbReference type="ChEBI" id="CHEBI:29035"/>
        <label>2</label>
    </ligand>
</feature>
<dbReference type="SUPFAM" id="SSF53187">
    <property type="entry name" value="Zn-dependent exopeptidases"/>
    <property type="match status" value="1"/>
</dbReference>
<evidence type="ECO:0000256" key="6">
    <source>
        <dbReference type="ARBA" id="ARBA00022801"/>
    </source>
</evidence>
<sequence>MAIADLSLSHAPAHEAEADVLVLAAVKAPDGPAVEAPDGYEWVEDDLIAVGASGAAEELTRLPARNGGPRIVAVVGLGSGIDAASLRRGAGTAARRLAGTASAAFALPHDSAEEAAAILEGAALGAYAFSEFRSAPGKVPLAGITLLTAFDAEAVDVDRVRAVAEAVTLVKDLVNTPPAELSPAAFAERALAETSGLGIEATVWDEAALAEDGFGGILGVGSGSSRPPRLVKVDYAPADGGFHLAIVGKGITFDSGGLSLKPMISMAGMKSDMAGAAAALAAVVAVARLGLPIRVTAWLCMAENLPSGTAVRPNDVLRIHGGKTVEVLNTDAEGRLVLADGLVAASEERPDAIVDIATLTGAQIVALGNRTGGVMGDPAFGRVVLDAADAAGEPFWPMPMPEEIRPLLDSDVADLANAKLGNTAGGMLLAAIFLREFVGDTAQGEPIPWAHLDIAGPSFNSGSAWGFTGSGGTGAGVRTLIRLSQQLSGR</sequence>
<dbReference type="CDD" id="cd00433">
    <property type="entry name" value="Peptidase_M17"/>
    <property type="match status" value="1"/>
</dbReference>
<dbReference type="KEGG" id="aarc:G127AT_00605"/>
<keyword evidence="6 8" id="KW-0378">Hydrolase</keyword>
<evidence type="ECO:0000256" key="7">
    <source>
        <dbReference type="ARBA" id="ARBA00049972"/>
    </source>
</evidence>
<evidence type="ECO:0000256" key="1">
    <source>
        <dbReference type="ARBA" id="ARBA00000135"/>
    </source>
</evidence>
<dbReference type="InterPro" id="IPR043472">
    <property type="entry name" value="Macro_dom-like"/>
</dbReference>
<proteinExistence type="inferred from homology"/>
<keyword evidence="8" id="KW-0479">Metal-binding</keyword>
<reference evidence="10" key="1">
    <citation type="submission" date="2021-03" db="EMBL/GenBank/DDBJ databases">
        <title>Agromyces archimandritus sp. nov., isolated from the cockroach Archimandrita tessellata.</title>
        <authorList>
            <person name="Guzman J."/>
            <person name="Ortuzar M."/>
            <person name="Poehlein A."/>
            <person name="Daniel R."/>
            <person name="Trujillo M."/>
            <person name="Vilcinskas A."/>
        </authorList>
    </citation>
    <scope>NUCLEOTIDE SEQUENCE</scope>
    <source>
        <strain evidence="10">G127AT</strain>
    </source>
</reference>
<evidence type="ECO:0000256" key="4">
    <source>
        <dbReference type="ARBA" id="ARBA00022438"/>
    </source>
</evidence>
<feature type="binding site" evidence="8">
    <location>
        <position position="249"/>
    </location>
    <ligand>
        <name>Mn(2+)</name>
        <dbReference type="ChEBI" id="CHEBI:29035"/>
        <label>2</label>
    </ligand>
</feature>
<keyword evidence="8" id="KW-0963">Cytoplasm</keyword>
<comment type="catalytic activity">
    <reaction evidence="1 8">
        <text>Release of an N-terminal amino acid, Xaa-|-Yaa-, in which Xaa is preferably Leu, but may be other amino acids including Pro although not Arg or Lys, and Yaa may be Pro. Amino acid amides and methyl esters are also readily hydrolyzed, but rates on arylamides are exceedingly low.</text>
        <dbReference type="EC" id="3.4.11.1"/>
    </reaction>
</comment>
<dbReference type="GO" id="GO:0006508">
    <property type="term" value="P:proteolysis"/>
    <property type="evidence" value="ECO:0007669"/>
    <property type="project" value="UniProtKB-KW"/>
</dbReference>
<organism evidence="10 11">
    <name type="scientific">Agromyces archimandritae</name>
    <dbReference type="NCBI Taxonomy" id="2781962"/>
    <lineage>
        <taxon>Bacteria</taxon>
        <taxon>Bacillati</taxon>
        <taxon>Actinomycetota</taxon>
        <taxon>Actinomycetes</taxon>
        <taxon>Micrococcales</taxon>
        <taxon>Microbacteriaceae</taxon>
        <taxon>Agromyces</taxon>
    </lineage>
</organism>
<dbReference type="PROSITE" id="PS00631">
    <property type="entry name" value="CYTOSOL_AP"/>
    <property type="match status" value="1"/>
</dbReference>
<comment type="cofactor">
    <cofactor evidence="8">
        <name>Mn(2+)</name>
        <dbReference type="ChEBI" id="CHEBI:29035"/>
    </cofactor>
    <text evidence="8">Binds 2 manganese ions per subunit.</text>
</comment>
<evidence type="ECO:0000256" key="3">
    <source>
        <dbReference type="ARBA" id="ARBA00009528"/>
    </source>
</evidence>
<evidence type="ECO:0000256" key="5">
    <source>
        <dbReference type="ARBA" id="ARBA00022670"/>
    </source>
</evidence>
<keyword evidence="11" id="KW-1185">Reference proteome</keyword>
<dbReference type="Gene3D" id="3.40.630.10">
    <property type="entry name" value="Zn peptidases"/>
    <property type="match status" value="1"/>
</dbReference>
<comment type="catalytic activity">
    <reaction evidence="2 8">
        <text>Release of an N-terminal amino acid, preferentially leucine, but not glutamic or aspartic acids.</text>
        <dbReference type="EC" id="3.4.11.10"/>
    </reaction>
</comment>
<dbReference type="RefSeq" id="WP_210898802.1">
    <property type="nucleotide sequence ID" value="NZ_CP071696.1"/>
</dbReference>
<dbReference type="InterPro" id="IPR008283">
    <property type="entry name" value="Peptidase_M17_N"/>
</dbReference>
<gene>
    <name evidence="8" type="primary">pepA</name>
    <name evidence="10" type="ORF">G127AT_00605</name>
</gene>
<dbReference type="PANTHER" id="PTHR11963">
    <property type="entry name" value="LEUCINE AMINOPEPTIDASE-RELATED"/>
    <property type="match status" value="1"/>
</dbReference>
<dbReference type="GO" id="GO:0070006">
    <property type="term" value="F:metalloaminopeptidase activity"/>
    <property type="evidence" value="ECO:0007669"/>
    <property type="project" value="InterPro"/>
</dbReference>
<accession>A0A975FMW8</accession>
<keyword evidence="8" id="KW-0464">Manganese</keyword>
<dbReference type="InterPro" id="IPR011356">
    <property type="entry name" value="Leucine_aapep/pepB"/>
</dbReference>
<dbReference type="InterPro" id="IPR000819">
    <property type="entry name" value="Peptidase_M17_C"/>
</dbReference>
<evidence type="ECO:0000259" key="9">
    <source>
        <dbReference type="PROSITE" id="PS00631"/>
    </source>
</evidence>